<proteinExistence type="predicted"/>
<keyword evidence="2" id="KW-1185">Reference proteome</keyword>
<dbReference type="EMBL" id="JAJSOW010000003">
    <property type="protein sequence ID" value="KAI9196728.1"/>
    <property type="molecule type" value="Genomic_DNA"/>
</dbReference>
<evidence type="ECO:0000313" key="1">
    <source>
        <dbReference type="EMBL" id="KAI9196728.1"/>
    </source>
</evidence>
<reference evidence="1" key="1">
    <citation type="journal article" date="2022" name="Plant J.">
        <title>Strategies of tolerance reflected in two North American maple genomes.</title>
        <authorList>
            <person name="McEvoy S.L."/>
            <person name="Sezen U.U."/>
            <person name="Trouern-Trend A."/>
            <person name="McMahon S.M."/>
            <person name="Schaberg P.G."/>
            <person name="Yang J."/>
            <person name="Wegrzyn J.L."/>
            <person name="Swenson N.G."/>
        </authorList>
    </citation>
    <scope>NUCLEOTIDE SEQUENCE</scope>
    <source>
        <strain evidence="1">91603</strain>
    </source>
</reference>
<organism evidence="1 2">
    <name type="scientific">Acer negundo</name>
    <name type="common">Box elder</name>
    <dbReference type="NCBI Taxonomy" id="4023"/>
    <lineage>
        <taxon>Eukaryota</taxon>
        <taxon>Viridiplantae</taxon>
        <taxon>Streptophyta</taxon>
        <taxon>Embryophyta</taxon>
        <taxon>Tracheophyta</taxon>
        <taxon>Spermatophyta</taxon>
        <taxon>Magnoliopsida</taxon>
        <taxon>eudicotyledons</taxon>
        <taxon>Gunneridae</taxon>
        <taxon>Pentapetalae</taxon>
        <taxon>rosids</taxon>
        <taxon>malvids</taxon>
        <taxon>Sapindales</taxon>
        <taxon>Sapindaceae</taxon>
        <taxon>Hippocastanoideae</taxon>
        <taxon>Acereae</taxon>
        <taxon>Acer</taxon>
    </lineage>
</organism>
<dbReference type="AlphaFoldDB" id="A0AAD5JER4"/>
<evidence type="ECO:0000313" key="2">
    <source>
        <dbReference type="Proteomes" id="UP001064489"/>
    </source>
</evidence>
<reference evidence="1" key="2">
    <citation type="submission" date="2023-02" db="EMBL/GenBank/DDBJ databases">
        <authorList>
            <person name="Swenson N.G."/>
            <person name="Wegrzyn J.L."/>
            <person name="Mcevoy S.L."/>
        </authorList>
    </citation>
    <scope>NUCLEOTIDE SEQUENCE</scope>
    <source>
        <strain evidence="1">91603</strain>
        <tissue evidence="1">Leaf</tissue>
    </source>
</reference>
<accession>A0AAD5JER4</accession>
<gene>
    <name evidence="1" type="ORF">LWI28_026483</name>
</gene>
<name>A0AAD5JER4_ACENE</name>
<comment type="caution">
    <text evidence="1">The sequence shown here is derived from an EMBL/GenBank/DDBJ whole genome shotgun (WGS) entry which is preliminary data.</text>
</comment>
<protein>
    <submittedName>
        <fullName evidence="1">Uncharacterized protein</fullName>
    </submittedName>
</protein>
<sequence length="494" mass="56187">METQTFEEPAALAAKFASKGKCGQNLTPLHCDYCDTDQHVGINVISSMDTRRVIVCIKAIKEVGLTANNAVLQPIMCRFNPQYLQPLLLHPPSRSSSFCNDGDTNPIPLAQTDLDIETIPPVSTSLDTSPDHFITNSSLPLDLYHIDLNPDSPLPTPQVPMRQSTRHIHKLAHLNDYVCSAIAMPSSSDASSSSTDAVKDTRWEKAMASEIQDLEANNTWTFTSQPLADPQEEYSPLSVEEYSPQSVEDYSLLLNGMSIEENNIEEYSLERLEDDESHQSPRIEVDESEIEWEHNFQRLKTEFIEKLESHKMDRSTSFYEKLLRFGDLIVSEWHWDDEADVLTTFNETLEVILDYEDHRVSNNLRKHVALSLGSNLKTQRRYDSTAGRYVIAALRRFRVDENYYLFKDVLSLLVGIKGLRPCSWFWLLGFTFVVVHCYDYDDIKRLRAAANVSHGRIVGSRFGKSPLAGRYHTSKSGIRLAIDGFDFLDDHKIE</sequence>
<dbReference type="Proteomes" id="UP001064489">
    <property type="component" value="Chromosome 1"/>
</dbReference>